<dbReference type="AlphaFoldDB" id="A0AAE0LHK6"/>
<name>A0AAE0LHK6_9CHLO</name>
<evidence type="ECO:0000313" key="2">
    <source>
        <dbReference type="Proteomes" id="UP001190700"/>
    </source>
</evidence>
<protein>
    <recommendedName>
        <fullName evidence="3">Right handed beta helix domain-containing protein</fullName>
    </recommendedName>
</protein>
<evidence type="ECO:0008006" key="3">
    <source>
        <dbReference type="Google" id="ProtNLM"/>
    </source>
</evidence>
<gene>
    <name evidence="1" type="ORF">CYMTET_6873</name>
</gene>
<accession>A0AAE0LHK6</accession>
<organism evidence="1 2">
    <name type="scientific">Cymbomonas tetramitiformis</name>
    <dbReference type="NCBI Taxonomy" id="36881"/>
    <lineage>
        <taxon>Eukaryota</taxon>
        <taxon>Viridiplantae</taxon>
        <taxon>Chlorophyta</taxon>
        <taxon>Pyramimonadophyceae</taxon>
        <taxon>Pyramimonadales</taxon>
        <taxon>Pyramimonadaceae</taxon>
        <taxon>Cymbomonas</taxon>
    </lineage>
</organism>
<proteinExistence type="predicted"/>
<keyword evidence="2" id="KW-1185">Reference proteome</keyword>
<dbReference type="Proteomes" id="UP001190700">
    <property type="component" value="Unassembled WGS sequence"/>
</dbReference>
<dbReference type="EMBL" id="LGRX02001783">
    <property type="protein sequence ID" value="KAK3285528.1"/>
    <property type="molecule type" value="Genomic_DNA"/>
</dbReference>
<dbReference type="SUPFAM" id="SSF51126">
    <property type="entry name" value="Pectin lyase-like"/>
    <property type="match status" value="1"/>
</dbReference>
<sequence>MGGRAIYADKAIVDIDGANMNNNSAHGDGGVMWLRSVVNATINNSTMRHNRATDNGGVMSVSSGDVGLHISNCTLEANFAQNGGVVKANLNIHFSETLISSNVAEATGGLLDPESVSKYVTTL</sequence>
<dbReference type="InterPro" id="IPR011050">
    <property type="entry name" value="Pectin_lyase_fold/virulence"/>
</dbReference>
<evidence type="ECO:0000313" key="1">
    <source>
        <dbReference type="EMBL" id="KAK3285528.1"/>
    </source>
</evidence>
<comment type="caution">
    <text evidence="1">The sequence shown here is derived from an EMBL/GenBank/DDBJ whole genome shotgun (WGS) entry which is preliminary data.</text>
</comment>
<reference evidence="1 2" key="1">
    <citation type="journal article" date="2015" name="Genome Biol. Evol.">
        <title>Comparative Genomics of a Bacterivorous Green Alga Reveals Evolutionary Causalities and Consequences of Phago-Mixotrophic Mode of Nutrition.</title>
        <authorList>
            <person name="Burns J.A."/>
            <person name="Paasch A."/>
            <person name="Narechania A."/>
            <person name="Kim E."/>
        </authorList>
    </citation>
    <scope>NUCLEOTIDE SEQUENCE [LARGE SCALE GENOMIC DNA]</scope>
    <source>
        <strain evidence="1 2">PLY_AMNH</strain>
    </source>
</reference>